<name>A0ABD3CN25_9LAMI</name>
<dbReference type="PANTHER" id="PTHR31116:SF25">
    <property type="entry name" value="DNA GLYCOSYLASE SUPERFAMILY PROTEIN"/>
    <property type="match status" value="1"/>
</dbReference>
<accession>A0ABD3CN25</accession>
<sequence length="138" mass="15768">MLAWPTILSKRSVFRKLFEEFDCTLVGNLDVEKLLSIRVHGTTLLSELKLRSIIENAKQVLKIQQEFGSFSNYCRGFLNHKPIKSYFRYGRQVPAKSPKSELISKDLIQRGLHCIGPTMVYSFMQVAGLHGATTVYED</sequence>
<evidence type="ECO:0008006" key="3">
    <source>
        <dbReference type="Google" id="ProtNLM"/>
    </source>
</evidence>
<evidence type="ECO:0000313" key="1">
    <source>
        <dbReference type="EMBL" id="KAL3630929.1"/>
    </source>
</evidence>
<dbReference type="AlphaFoldDB" id="A0ABD3CN25"/>
<dbReference type="Proteomes" id="UP001632038">
    <property type="component" value="Unassembled WGS sequence"/>
</dbReference>
<evidence type="ECO:0000313" key="2">
    <source>
        <dbReference type="Proteomes" id="UP001632038"/>
    </source>
</evidence>
<dbReference type="EMBL" id="JAVIJP010000032">
    <property type="protein sequence ID" value="KAL3630929.1"/>
    <property type="molecule type" value="Genomic_DNA"/>
</dbReference>
<dbReference type="Gene3D" id="1.10.340.30">
    <property type="entry name" value="Hypothetical protein, domain 2"/>
    <property type="match status" value="1"/>
</dbReference>
<dbReference type="SUPFAM" id="SSF48150">
    <property type="entry name" value="DNA-glycosylase"/>
    <property type="match status" value="1"/>
</dbReference>
<dbReference type="InterPro" id="IPR011257">
    <property type="entry name" value="DNA_glycosylase"/>
</dbReference>
<dbReference type="Pfam" id="PF03352">
    <property type="entry name" value="Adenine_glyco"/>
    <property type="match status" value="1"/>
</dbReference>
<dbReference type="PANTHER" id="PTHR31116">
    <property type="entry name" value="OS04G0501200 PROTEIN"/>
    <property type="match status" value="1"/>
</dbReference>
<comment type="caution">
    <text evidence="1">The sequence shown here is derived from an EMBL/GenBank/DDBJ whole genome shotgun (WGS) entry which is preliminary data.</text>
</comment>
<organism evidence="1 2">
    <name type="scientific">Castilleja foliolosa</name>
    <dbReference type="NCBI Taxonomy" id="1961234"/>
    <lineage>
        <taxon>Eukaryota</taxon>
        <taxon>Viridiplantae</taxon>
        <taxon>Streptophyta</taxon>
        <taxon>Embryophyta</taxon>
        <taxon>Tracheophyta</taxon>
        <taxon>Spermatophyta</taxon>
        <taxon>Magnoliopsida</taxon>
        <taxon>eudicotyledons</taxon>
        <taxon>Gunneridae</taxon>
        <taxon>Pentapetalae</taxon>
        <taxon>asterids</taxon>
        <taxon>lamiids</taxon>
        <taxon>Lamiales</taxon>
        <taxon>Orobanchaceae</taxon>
        <taxon>Pedicularideae</taxon>
        <taxon>Castillejinae</taxon>
        <taxon>Castilleja</taxon>
    </lineage>
</organism>
<proteinExistence type="predicted"/>
<gene>
    <name evidence="1" type="ORF">CASFOL_023913</name>
</gene>
<keyword evidence="2" id="KW-1185">Reference proteome</keyword>
<reference evidence="2" key="1">
    <citation type="journal article" date="2024" name="IScience">
        <title>Strigolactones Initiate the Formation of Haustorium-like Structures in Castilleja.</title>
        <authorList>
            <person name="Buerger M."/>
            <person name="Peterson D."/>
            <person name="Chory J."/>
        </authorList>
    </citation>
    <scope>NUCLEOTIDE SEQUENCE [LARGE SCALE GENOMIC DNA]</scope>
</reference>
<protein>
    <recommendedName>
        <fullName evidence="3">DNA-3-methyladenine glycosylase I</fullName>
    </recommendedName>
</protein>
<dbReference type="InterPro" id="IPR005019">
    <property type="entry name" value="Adenine_glyco"/>
</dbReference>